<sequence>MEDVDAGANSVDQWLREISEDRLTLARLKSIAEFVPIANNIMSAVDAAGDIITLTQSQARTLLDWVSLGVNLIGIIPIPPALAYARKSLRPTLHLVRQHMRANPKGALGEALVAVLTGHLNATILGELEDFVRRAQAELPRILNDCGATGKSIMLAIANGVDDFLRGQLKHNPQPHSASDSFLEKLAKQATMPAEMATVEVLNGLSKLIPPYIKTIAFKYVAQLRTLADEVEQSLRDLGNAETELSIAHLLSMLSQAAQSKRRRLHTNIPPAGIKQARGVSDQHQLGAISKQPQARQDPNARKNVACSSTCNNITFARGSEHIAHTDFILPGPFPVEWTRTYRSSLSALDCGPLGARWICPFSVRFEVTEGSLNYQAADGRTHSYPLPKVGKFHHDVIEQIVLVRTGERTLTLARGREIEEHYEQVGSVLRLNAIRHRNGAAITLHYEHLHEDVAVLSDLLTYQNDAPHQHLQTRLDSAGRIASLWLMTNGQPTRQLAGYDYNAEGDLVAARDEHGRQWNYAYQHHLVTRYTDRTGRGINLEWLGEGPEAKAVHEWADDGSHDLRLEWDEHIRLTYVIDALGHETRHYYDILGYTYRIVHPDGNEEWLFRDAARNVVQHVHRDGGVDRYAYDERGNLLQHTRPDGTSIHHAYDDLDQRFKTRDAEGGLWRYDHDQRGNIIETQDPLEHKTQYAYNSDNLPVTITDANGGEKKLTYNRDGQLASYTDCSGKTTHWQYDALGQLAKLVDAAGEVSEYHYEAGHLRWLVHPDKTQERYEYDAEGRLLSHTDALQRRTCWIYNEAGLIRQRHNPDDTTLTYHWDKLGRLVSLRNENNSEARFKYDPVGRLLRETGFDQQVTDYHYDRGSELPTRRRDGDRISAFEYDPMGRLVERNAGQRGGNQWETETFAYDGNGNLLLARNRDCKLQWFYDAAGNPVREHQHFHYMREPRVAVFRHEYDALNQRIATVRPDGHRVSWLTYGSGHLLALKLDDRELLSYRRDDLHREIAREQGNGLLQRQAWSPNGQLLEQTLARHGVSRRLAVRSYQYDQGGQLTCINNLGRGDTHYRYDPVGRLLEAGDYSRKEVFAFDPASNILDPLAPPGPNPHSPRRLIDNVLRSFHGTQFSYDERGNLQERLAPGNNGRFVWDLFNRLRHYEDERLVVDFAYDALGRRLYKHSRARHRDRPQAGSAWNENARRQRDEQLGCGFTWYTWDGDTLATECRARDESTTTTHYVFEPGTFIPVAQAVVRANLDLLPQPSYGDHYDIDRDPLWQYEPTATPFAALAWYQCDHLGTPMELTDENGQIAWRGVYKAWGMAEEESSDSARWANIRNPLRFQGQYFDVETGLHYNRHRYYSPQTGRFVSKDPVGFAGGLNIYLYAVNPIEWVDPKGLAGRKQPKPWIPNGNTKEGWQHIDERHISGTNTSQGAGDLFAVGTTQEQIQTACECLVKKGTRTTTPDRRIQIYEKRITINGERDRVRGVFDSADNNRTITIFPVRSE</sequence>
<dbReference type="Pfam" id="PF25023">
    <property type="entry name" value="TEN_YD-shell"/>
    <property type="match status" value="1"/>
</dbReference>
<organism evidence="6 7">
    <name type="scientific">Pseudomonas peradeniyensis</name>
    <dbReference type="NCBI Taxonomy" id="2745488"/>
    <lineage>
        <taxon>Bacteria</taxon>
        <taxon>Pseudomonadati</taxon>
        <taxon>Pseudomonadota</taxon>
        <taxon>Gammaproteobacteria</taxon>
        <taxon>Pseudomonadales</taxon>
        <taxon>Pseudomonadaceae</taxon>
        <taxon>Pseudomonas</taxon>
    </lineage>
</organism>
<reference evidence="6" key="1">
    <citation type="journal article" date="2022" name="Microbiol. Spectr.">
        <title>An Nuclear Magnetic Resonance Fingerprint Matching Approach for the Identification and Structural Re-Evaluation of Pseudomonas Lipopeptides.</title>
        <authorList>
            <person name="De Roo V."/>
            <person name="Verleysen Y."/>
            <person name="Kovacs B."/>
            <person name="De Vleeschouwer M."/>
            <person name="Muangkaew P."/>
            <person name="Girard L."/>
            <person name="Hofte M."/>
            <person name="De Mot R."/>
            <person name="Madder A."/>
            <person name="Geudens N."/>
            <person name="Martins J.C."/>
        </authorList>
    </citation>
    <scope>NUCLEOTIDE SEQUENCE</scope>
    <source>
        <strain evidence="6">COR51</strain>
    </source>
</reference>
<feature type="domain" description="Teneurin-like YD-shell" evidence="5">
    <location>
        <begin position="812"/>
        <end position="1027"/>
    </location>
</feature>
<dbReference type="NCBIfam" id="TIGR01643">
    <property type="entry name" value="YD_repeat_2x"/>
    <property type="match status" value="6"/>
</dbReference>
<evidence type="ECO:0000256" key="1">
    <source>
        <dbReference type="ARBA" id="ARBA00022737"/>
    </source>
</evidence>
<dbReference type="CDD" id="cd20743">
    <property type="entry name" value="FIX_RhsA-like"/>
    <property type="match status" value="1"/>
</dbReference>
<dbReference type="PANTHER" id="PTHR32305">
    <property type="match status" value="1"/>
</dbReference>
<dbReference type="PRINTS" id="PR00394">
    <property type="entry name" value="RHSPROTEIN"/>
</dbReference>
<evidence type="ECO:0000259" key="3">
    <source>
        <dbReference type="Pfam" id="PF03527"/>
    </source>
</evidence>
<evidence type="ECO:0000259" key="5">
    <source>
        <dbReference type="Pfam" id="PF25023"/>
    </source>
</evidence>
<reference evidence="6" key="3">
    <citation type="journal article" date="2023" name="mSystems">
        <title>Charting the Lipopeptidome of Nonpathogenic Pseudomonas.</title>
        <authorList>
            <person name="Cesa-Luna C."/>
            <person name="Geudens N."/>
            <person name="Girard L."/>
            <person name="De Roo V."/>
            <person name="Maklad H.R."/>
            <person name="Martins J.C."/>
            <person name="Hofte M."/>
            <person name="De Mot R."/>
        </authorList>
    </citation>
    <scope>NUCLEOTIDE SEQUENCE</scope>
    <source>
        <strain evidence="6">COR51</strain>
    </source>
</reference>
<dbReference type="Proteomes" id="UP001139994">
    <property type="component" value="Unassembled WGS sequence"/>
</dbReference>
<dbReference type="Pfam" id="PF03527">
    <property type="entry name" value="RHS"/>
    <property type="match status" value="1"/>
</dbReference>
<protein>
    <submittedName>
        <fullName evidence="6">RHS domain-containing protein</fullName>
    </submittedName>
</protein>
<dbReference type="Pfam" id="PF05593">
    <property type="entry name" value="RHS_repeat"/>
    <property type="match status" value="2"/>
</dbReference>
<dbReference type="EMBL" id="JAOSLA010000012">
    <property type="protein sequence ID" value="MCU7238520.1"/>
    <property type="molecule type" value="Genomic_DNA"/>
</dbReference>
<dbReference type="InterPro" id="IPR001826">
    <property type="entry name" value="RHS"/>
</dbReference>
<feature type="region of interest" description="Disordered" evidence="2">
    <location>
        <begin position="283"/>
        <end position="302"/>
    </location>
</feature>
<dbReference type="Gene3D" id="2.180.10.10">
    <property type="entry name" value="RHS repeat-associated core"/>
    <property type="match status" value="2"/>
</dbReference>
<dbReference type="SUPFAM" id="SSF69304">
    <property type="entry name" value="Tricorn protease N-terminal domain"/>
    <property type="match status" value="1"/>
</dbReference>
<keyword evidence="7" id="KW-1185">Reference proteome</keyword>
<evidence type="ECO:0000313" key="6">
    <source>
        <dbReference type="EMBL" id="MCU7238520.1"/>
    </source>
</evidence>
<reference evidence="6" key="2">
    <citation type="submission" date="2022-09" db="EMBL/GenBank/DDBJ databases">
        <authorList>
            <person name="Cesa-Luna C."/>
            <person name="Girard L."/>
            <person name="Lood C."/>
            <person name="Hofte M."/>
            <person name="De Mot R."/>
        </authorList>
    </citation>
    <scope>NUCLEOTIDE SEQUENCE</scope>
    <source>
        <strain evidence="6">COR51</strain>
    </source>
</reference>
<keyword evidence="1" id="KW-0677">Repeat</keyword>
<dbReference type="InterPro" id="IPR056823">
    <property type="entry name" value="TEN-like_YD-shell"/>
</dbReference>
<proteinExistence type="predicted"/>
<evidence type="ECO:0000259" key="4">
    <source>
        <dbReference type="Pfam" id="PF20148"/>
    </source>
</evidence>
<dbReference type="NCBIfam" id="TIGR03696">
    <property type="entry name" value="Rhs_assc_core"/>
    <property type="match status" value="1"/>
</dbReference>
<evidence type="ECO:0000313" key="7">
    <source>
        <dbReference type="Proteomes" id="UP001139994"/>
    </source>
</evidence>
<evidence type="ECO:0000256" key="2">
    <source>
        <dbReference type="SAM" id="MobiDB-lite"/>
    </source>
</evidence>
<dbReference type="InterPro" id="IPR050708">
    <property type="entry name" value="T6SS_VgrG/RHS"/>
</dbReference>
<name>A0ABT2VA25_9PSED</name>
<feature type="domain" description="DUF6531" evidence="4">
    <location>
        <begin position="313"/>
        <end position="385"/>
    </location>
</feature>
<comment type="caution">
    <text evidence="6">The sequence shown here is derived from an EMBL/GenBank/DDBJ whole genome shotgun (WGS) entry which is preliminary data.</text>
</comment>
<gene>
    <name evidence="6" type="ORF">OC929_10680</name>
</gene>
<accession>A0ABT2VA25</accession>
<dbReference type="InterPro" id="IPR045351">
    <property type="entry name" value="DUF6531"/>
</dbReference>
<dbReference type="PANTHER" id="PTHR32305:SF15">
    <property type="entry name" value="PROTEIN RHSA-RELATED"/>
    <property type="match status" value="1"/>
</dbReference>
<dbReference type="Pfam" id="PF20148">
    <property type="entry name" value="DUF6531"/>
    <property type="match status" value="1"/>
</dbReference>
<dbReference type="InterPro" id="IPR031325">
    <property type="entry name" value="RHS_repeat"/>
</dbReference>
<feature type="domain" description="RHS protein conserved region" evidence="3">
    <location>
        <begin position="1285"/>
        <end position="1319"/>
    </location>
</feature>
<dbReference type="InterPro" id="IPR022385">
    <property type="entry name" value="Rhs_assc_core"/>
</dbReference>
<dbReference type="InterPro" id="IPR006530">
    <property type="entry name" value="YD"/>
</dbReference>
<dbReference type="RefSeq" id="WP_262951364.1">
    <property type="nucleotide sequence ID" value="NZ_JAOSLA010000012.1"/>
</dbReference>